<reference evidence="1 2" key="1">
    <citation type="submission" date="2020-08" db="EMBL/GenBank/DDBJ databases">
        <title>Sequencing the genomes of 1000 actinobacteria strains.</title>
        <authorList>
            <person name="Klenk H.-P."/>
        </authorList>
    </citation>
    <scope>NUCLEOTIDE SEQUENCE [LARGE SCALE GENOMIC DNA]</scope>
    <source>
        <strain evidence="1 2">DSM 45913</strain>
    </source>
</reference>
<evidence type="ECO:0000313" key="2">
    <source>
        <dbReference type="Proteomes" id="UP000583800"/>
    </source>
</evidence>
<sequence>MTPQLTTYGPVTCLNVTGMGAPGGAEHVSAIRALYTVAGAMGGPAGPMEGLWWVEDDRPGLEVPRELWRWHLLLPLPAVPEPGVLERAREATRPSGAAVDRVVVRTVTEGECVEVLHAGPFSEEHVSLKVMEEFMAERGLVVNGPHHEVYLTALDDPEPRTLLRQPVRGA</sequence>
<evidence type="ECO:0008006" key="3">
    <source>
        <dbReference type="Google" id="ProtNLM"/>
    </source>
</evidence>
<accession>A0A7X0C2Y2</accession>
<keyword evidence="2" id="KW-1185">Reference proteome</keyword>
<dbReference type="Gene3D" id="3.20.80.10">
    <property type="entry name" value="Regulatory factor, effector binding domain"/>
    <property type="match status" value="1"/>
</dbReference>
<dbReference type="AlphaFoldDB" id="A0A7X0C2Y2"/>
<proteinExistence type="predicted"/>
<protein>
    <recommendedName>
        <fullName evidence="3">GyrI-like small molecule binding domain-containing protein</fullName>
    </recommendedName>
</protein>
<dbReference type="Proteomes" id="UP000583800">
    <property type="component" value="Unassembled WGS sequence"/>
</dbReference>
<name>A0A7X0C2Y2_9ACTN</name>
<dbReference type="RefSeq" id="WP_185085494.1">
    <property type="nucleotide sequence ID" value="NZ_JACHJB010000002.1"/>
</dbReference>
<dbReference type="EMBL" id="JACHJB010000002">
    <property type="protein sequence ID" value="MBB6347575.1"/>
    <property type="molecule type" value="Genomic_DNA"/>
</dbReference>
<comment type="caution">
    <text evidence="1">The sequence shown here is derived from an EMBL/GenBank/DDBJ whole genome shotgun (WGS) entry which is preliminary data.</text>
</comment>
<organism evidence="1 2">
    <name type="scientific">Nonomuraea muscovyensis</name>
    <dbReference type="NCBI Taxonomy" id="1124761"/>
    <lineage>
        <taxon>Bacteria</taxon>
        <taxon>Bacillati</taxon>
        <taxon>Actinomycetota</taxon>
        <taxon>Actinomycetes</taxon>
        <taxon>Streptosporangiales</taxon>
        <taxon>Streptosporangiaceae</taxon>
        <taxon>Nonomuraea</taxon>
    </lineage>
</organism>
<gene>
    <name evidence="1" type="ORF">FHU36_004120</name>
</gene>
<dbReference type="InterPro" id="IPR011256">
    <property type="entry name" value="Reg_factor_effector_dom_sf"/>
</dbReference>
<evidence type="ECO:0000313" key="1">
    <source>
        <dbReference type="EMBL" id="MBB6347575.1"/>
    </source>
</evidence>